<dbReference type="Pfam" id="PF05069">
    <property type="entry name" value="Phage_tail_S"/>
    <property type="match status" value="1"/>
</dbReference>
<proteinExistence type="predicted"/>
<dbReference type="RefSeq" id="WP_128083875.1">
    <property type="nucleotide sequence ID" value="NZ_CP071405.1"/>
</dbReference>
<accession>A0A506PZZ0</accession>
<protein>
    <submittedName>
        <fullName evidence="2">Phage virion morphogenesis protein</fullName>
    </submittedName>
</protein>
<organism evidence="2 3">
    <name type="scientific">Pantoea deleyi</name>
    <dbReference type="NCBI Taxonomy" id="470932"/>
    <lineage>
        <taxon>Bacteria</taxon>
        <taxon>Pseudomonadati</taxon>
        <taxon>Pseudomonadota</taxon>
        <taxon>Gammaproteobacteria</taxon>
        <taxon>Enterobacterales</taxon>
        <taxon>Erwiniaceae</taxon>
        <taxon>Pantoea</taxon>
    </lineage>
</organism>
<name>A0A506PZZ0_9GAMM</name>
<comment type="caution">
    <text evidence="2">The sequence shown here is derived from an EMBL/GenBank/DDBJ whole genome shotgun (WGS) entry which is preliminary data.</text>
</comment>
<dbReference type="EMBL" id="VHJA01000064">
    <property type="protein sequence ID" value="TPV39137.1"/>
    <property type="molecule type" value="Genomic_DNA"/>
</dbReference>
<reference evidence="2 3" key="1">
    <citation type="submission" date="2019-06" db="EMBL/GenBank/DDBJ databases">
        <title>Taxogenomics and systematics of the genus Pantoea.</title>
        <authorList>
            <person name="Tambong J.T."/>
        </authorList>
    </citation>
    <scope>NUCLEOTIDE SEQUENCE [LARGE SCALE GENOMIC DNA]</scope>
    <source>
        <strain evidence="2 3">LMG 24200</strain>
    </source>
</reference>
<keyword evidence="3" id="KW-1185">Reference proteome</keyword>
<dbReference type="OrthoDB" id="6402405at2"/>
<evidence type="ECO:0000313" key="2">
    <source>
        <dbReference type="EMBL" id="TPV39137.1"/>
    </source>
</evidence>
<feature type="region of interest" description="Disordered" evidence="1">
    <location>
        <begin position="35"/>
        <end position="66"/>
    </location>
</feature>
<dbReference type="Proteomes" id="UP000317747">
    <property type="component" value="Unassembled WGS sequence"/>
</dbReference>
<dbReference type="NCBIfam" id="TIGR01635">
    <property type="entry name" value="tail_comp_S"/>
    <property type="match status" value="1"/>
</dbReference>
<evidence type="ECO:0000256" key="1">
    <source>
        <dbReference type="SAM" id="MobiDB-lite"/>
    </source>
</evidence>
<evidence type="ECO:0000313" key="3">
    <source>
        <dbReference type="Proteomes" id="UP000317747"/>
    </source>
</evidence>
<dbReference type="AlphaFoldDB" id="A0A506PZZ0"/>
<feature type="compositionally biased region" description="Basic residues" evidence="1">
    <location>
        <begin position="54"/>
        <end position="66"/>
    </location>
</feature>
<gene>
    <name evidence="2" type="ORF">FJW01_16705</name>
</gene>
<sequence>MSELQRVNYRLEALISSLSAPVRKEMARTIAKKLRESQQQNIKRQQAPDGTPFKARKAQPVRSKKGRIKREMFAKLRTAKYMKTQASPNEAVIEFAGNVQRMARVHHYGLRNRPSRKGKEVQYELRRSLCFNHDHYEAITNCLIDFFKVNLHFFV</sequence>
<dbReference type="InterPro" id="IPR006522">
    <property type="entry name" value="Phage_virion_morphogenesis"/>
</dbReference>